<evidence type="ECO:0000259" key="2">
    <source>
        <dbReference type="Pfam" id="PF13472"/>
    </source>
</evidence>
<dbReference type="CDD" id="cd01823">
    <property type="entry name" value="SEST_like"/>
    <property type="match status" value="1"/>
</dbReference>
<dbReference type="InterPro" id="IPR037460">
    <property type="entry name" value="SEST-like"/>
</dbReference>
<evidence type="ECO:0000313" key="3">
    <source>
        <dbReference type="EMBL" id="KIW18494.1"/>
    </source>
</evidence>
<feature type="chain" id="PRO_5002239448" description="SGNH hydrolase-type esterase domain-containing protein" evidence="1">
    <location>
        <begin position="21"/>
        <end position="336"/>
    </location>
</feature>
<protein>
    <recommendedName>
        <fullName evidence="2">SGNH hydrolase-type esterase domain-containing protein</fullName>
    </recommendedName>
</protein>
<evidence type="ECO:0000313" key="4">
    <source>
        <dbReference type="Proteomes" id="UP000053328"/>
    </source>
</evidence>
<dbReference type="EMBL" id="KN847493">
    <property type="protein sequence ID" value="KIW18494.1"/>
    <property type="molecule type" value="Genomic_DNA"/>
</dbReference>
<dbReference type="PANTHER" id="PTHR37981:SF1">
    <property type="entry name" value="SGNH HYDROLASE-TYPE ESTERASE DOMAIN-CONTAINING PROTEIN"/>
    <property type="match status" value="1"/>
</dbReference>
<dbReference type="RefSeq" id="XP_016238710.1">
    <property type="nucleotide sequence ID" value="XM_016377140.1"/>
</dbReference>
<dbReference type="InterPro" id="IPR013830">
    <property type="entry name" value="SGNH_hydro"/>
</dbReference>
<reference evidence="3 4" key="1">
    <citation type="submission" date="2015-01" db="EMBL/GenBank/DDBJ databases">
        <title>The Genome Sequence of Exophiala spinifera CBS89968.</title>
        <authorList>
            <consortium name="The Broad Institute Genomics Platform"/>
            <person name="Cuomo C."/>
            <person name="de Hoog S."/>
            <person name="Gorbushina A."/>
            <person name="Stielow B."/>
            <person name="Teixiera M."/>
            <person name="Abouelleil A."/>
            <person name="Chapman S.B."/>
            <person name="Priest M."/>
            <person name="Young S.K."/>
            <person name="Wortman J."/>
            <person name="Nusbaum C."/>
            <person name="Birren B."/>
        </authorList>
    </citation>
    <scope>NUCLEOTIDE SEQUENCE [LARGE SCALE GENOMIC DNA]</scope>
    <source>
        <strain evidence="3 4">CBS 89968</strain>
    </source>
</reference>
<dbReference type="GeneID" id="27329865"/>
<dbReference type="STRING" id="91928.A0A0D2C4I5"/>
<keyword evidence="4" id="KW-1185">Reference proteome</keyword>
<dbReference type="SUPFAM" id="SSF52266">
    <property type="entry name" value="SGNH hydrolase"/>
    <property type="match status" value="1"/>
</dbReference>
<proteinExistence type="predicted"/>
<dbReference type="InterPro" id="IPR036514">
    <property type="entry name" value="SGNH_hydro_sf"/>
</dbReference>
<evidence type="ECO:0000256" key="1">
    <source>
        <dbReference type="SAM" id="SignalP"/>
    </source>
</evidence>
<dbReference type="Gene3D" id="3.40.50.1110">
    <property type="entry name" value="SGNH hydrolase"/>
    <property type="match status" value="1"/>
</dbReference>
<dbReference type="Pfam" id="PF13472">
    <property type="entry name" value="Lipase_GDSL_2"/>
    <property type="match status" value="1"/>
</dbReference>
<organism evidence="3 4">
    <name type="scientific">Exophiala spinifera</name>
    <dbReference type="NCBI Taxonomy" id="91928"/>
    <lineage>
        <taxon>Eukaryota</taxon>
        <taxon>Fungi</taxon>
        <taxon>Dikarya</taxon>
        <taxon>Ascomycota</taxon>
        <taxon>Pezizomycotina</taxon>
        <taxon>Eurotiomycetes</taxon>
        <taxon>Chaetothyriomycetidae</taxon>
        <taxon>Chaetothyriales</taxon>
        <taxon>Herpotrichiellaceae</taxon>
        <taxon>Exophiala</taxon>
    </lineage>
</organism>
<feature type="domain" description="SGNH hydrolase-type esterase" evidence="2">
    <location>
        <begin position="37"/>
        <end position="246"/>
    </location>
</feature>
<dbReference type="AlphaFoldDB" id="A0A0D2C4I5"/>
<dbReference type="VEuPathDB" id="FungiDB:PV08_02782"/>
<dbReference type="HOGENOM" id="CLU_039960_1_0_1"/>
<gene>
    <name evidence="3" type="ORF">PV08_02782</name>
</gene>
<dbReference type="Proteomes" id="UP000053328">
    <property type="component" value="Unassembled WGS sequence"/>
</dbReference>
<dbReference type="OrthoDB" id="1896086at2759"/>
<feature type="signal peptide" evidence="1">
    <location>
        <begin position="1"/>
        <end position="20"/>
    </location>
</feature>
<dbReference type="GO" id="GO:0016788">
    <property type="term" value="F:hydrolase activity, acting on ester bonds"/>
    <property type="evidence" value="ECO:0007669"/>
    <property type="project" value="InterPro"/>
</dbReference>
<dbReference type="PANTHER" id="PTHR37981">
    <property type="entry name" value="LIPASE 2"/>
    <property type="match status" value="1"/>
</dbReference>
<accession>A0A0D2C4I5</accession>
<dbReference type="GO" id="GO:0006629">
    <property type="term" value="P:lipid metabolic process"/>
    <property type="evidence" value="ECO:0007669"/>
    <property type="project" value="TreeGrafter"/>
</dbReference>
<sequence length="336" mass="36736">MAPRTPLILILTWFAANCCASAISSSSSHSPTRTYAALGDSYAAGAGAGHLIFTPGWGYGCGHWSDAYPVQISNSSKLGFGEFRNLACGGATSSTVLHDQVPRIANSDVVSITVSGNEVEFFMVLNECVYHWWTSSSCEAKLVEARARIESHVLWDNFQALVRGALDRLKPGALLLVTGYARFFNERTDICDHVTFSRTRPLDYLTKAKRTALNHLVGMLNDVIRATAEAYGAVYVDIDAAFEGHRFCEAGVQEPDLGREETWFFNLPSAMTDEVVTKQPLQNPIGVAHGRSIGVSNSDILDMERWRVFHPTSLGHKGIAGVLIDEVVARHDGWVS</sequence>
<keyword evidence="1" id="KW-0732">Signal</keyword>
<name>A0A0D2C4I5_9EURO</name>